<reference evidence="2" key="1">
    <citation type="journal article" date="2019" name="Int. J. Syst. Evol. Microbiol.">
        <title>The Global Catalogue of Microorganisms (GCM) 10K type strain sequencing project: providing services to taxonomists for standard genome sequencing and annotation.</title>
        <authorList>
            <consortium name="The Broad Institute Genomics Platform"/>
            <consortium name="The Broad Institute Genome Sequencing Center for Infectious Disease"/>
            <person name="Wu L."/>
            <person name="Ma J."/>
        </authorList>
    </citation>
    <scope>NUCLEOTIDE SEQUENCE [LARGE SCALE GENOMIC DNA]</scope>
    <source>
        <strain evidence="2">KCTC 52490</strain>
    </source>
</reference>
<gene>
    <name evidence="1" type="ORF">ACFS25_14575</name>
</gene>
<dbReference type="InterPro" id="IPR052182">
    <property type="entry name" value="Glycogen/Maltodextrin_Phosph"/>
</dbReference>
<organism evidence="1 2">
    <name type="scientific">Spirosoma flavum</name>
    <dbReference type="NCBI Taxonomy" id="2048557"/>
    <lineage>
        <taxon>Bacteria</taxon>
        <taxon>Pseudomonadati</taxon>
        <taxon>Bacteroidota</taxon>
        <taxon>Cytophagia</taxon>
        <taxon>Cytophagales</taxon>
        <taxon>Cytophagaceae</taxon>
        <taxon>Spirosoma</taxon>
    </lineage>
</organism>
<dbReference type="Proteomes" id="UP001597512">
    <property type="component" value="Unassembled WGS sequence"/>
</dbReference>
<dbReference type="SUPFAM" id="SSF53756">
    <property type="entry name" value="UDP-Glycosyltransferase/glycogen phosphorylase"/>
    <property type="match status" value="1"/>
</dbReference>
<accession>A0ABW6ALN9</accession>
<evidence type="ECO:0000313" key="1">
    <source>
        <dbReference type="EMBL" id="MFD2935018.1"/>
    </source>
</evidence>
<evidence type="ECO:0000313" key="2">
    <source>
        <dbReference type="Proteomes" id="UP001597512"/>
    </source>
</evidence>
<dbReference type="EMBL" id="JBHUOM010000010">
    <property type="protein sequence ID" value="MFD2935018.1"/>
    <property type="molecule type" value="Genomic_DNA"/>
</dbReference>
<dbReference type="RefSeq" id="WP_381502139.1">
    <property type="nucleotide sequence ID" value="NZ_JBHUOM010000010.1"/>
</dbReference>
<proteinExistence type="predicted"/>
<dbReference type="PANTHER" id="PTHR42655:SF1">
    <property type="entry name" value="GLYCOGEN PHOSPHORYLASE"/>
    <property type="match status" value="1"/>
</dbReference>
<dbReference type="PANTHER" id="PTHR42655">
    <property type="entry name" value="GLYCOGEN PHOSPHORYLASE"/>
    <property type="match status" value="1"/>
</dbReference>
<keyword evidence="2" id="KW-1185">Reference proteome</keyword>
<name>A0ABW6ALN9_9BACT</name>
<sequence>MAQYPSADAGGIGYQWYGAINCSTNDGWVPEFARTGINSFVLPEADLSWPTHQQDAFDADNLFTLLDTVILPMYYNQPSQWLGMAKASLQDIVSYFDSDRMAAEYYEKFYSLAQPVTALSASLTD</sequence>
<protein>
    <submittedName>
        <fullName evidence="1">Uncharacterized protein</fullName>
    </submittedName>
</protein>
<comment type="caution">
    <text evidence="1">The sequence shown here is derived from an EMBL/GenBank/DDBJ whole genome shotgun (WGS) entry which is preliminary data.</text>
</comment>